<evidence type="ECO:0000313" key="7">
    <source>
        <dbReference type="EMBL" id="MBM7473058.1"/>
    </source>
</evidence>
<feature type="transmembrane region" description="Helical" evidence="5">
    <location>
        <begin position="363"/>
        <end position="387"/>
    </location>
</feature>
<sequence>MPHRLVVVVILIVASFMDLLDTTIVNVALPSIQEDLSASAAQLEWIVSGYVLAYAVLLITGGRLGDIFGRKRLFLVGVAGFTLVSAACAAAGTGETLVTFRIVQGLFAALMTPQVLSVIQVLFSPKERAPVFGALGAISGLAAVAGPLVGGVLVSGDVFGLGWRTVFLINVPVGILLFIAALVVVPESRSADSPRLDLLGVFLVSLGLFLAVFALIEGREQDWAPWIWMMLGASPVILIIFVVYQSWRDKRDGSALVPPSLFNNRGYSAGVITQFALSSSIGAFFLILVLYLQVGLRYSAIDAALAALPFSIGALIGSFISVPLGPRLGKGLIAMGGVAQITGLIWISGIVRDTGDALVGADLILPMALAGIGLTLEIVPLTDVALANTTITNAGAASGVFGMVQQVAGALGVAIVGVVFFGLIGTTFTSAVVRDAFLGGIWVPIVALALSAIAAIFLPSVAAVRRHKADAENAIMAAADAA</sequence>
<gene>
    <name evidence="7" type="ORF">JOE66_002692</name>
</gene>
<keyword evidence="2 5" id="KW-0812">Transmembrane</keyword>
<accession>A0ABS2L7H8</accession>
<dbReference type="PROSITE" id="PS50850">
    <property type="entry name" value="MFS"/>
    <property type="match status" value="1"/>
</dbReference>
<evidence type="ECO:0000313" key="8">
    <source>
        <dbReference type="Proteomes" id="UP000776164"/>
    </source>
</evidence>
<proteinExistence type="predicted"/>
<reference evidence="7 8" key="1">
    <citation type="submission" date="2021-01" db="EMBL/GenBank/DDBJ databases">
        <title>Sequencing the genomes of 1000 actinobacteria strains.</title>
        <authorList>
            <person name="Klenk H.-P."/>
        </authorList>
    </citation>
    <scope>NUCLEOTIDE SEQUENCE [LARGE SCALE GENOMIC DNA]</scope>
    <source>
        <strain evidence="7 8">DSM 13057</strain>
    </source>
</reference>
<feature type="transmembrane region" description="Helical" evidence="5">
    <location>
        <begin position="131"/>
        <end position="154"/>
    </location>
</feature>
<feature type="transmembrane region" description="Helical" evidence="5">
    <location>
        <begin position="166"/>
        <end position="186"/>
    </location>
</feature>
<dbReference type="Pfam" id="PF07690">
    <property type="entry name" value="MFS_1"/>
    <property type="match status" value="1"/>
</dbReference>
<feature type="domain" description="Major facilitator superfamily (MFS) profile" evidence="6">
    <location>
        <begin position="7"/>
        <end position="466"/>
    </location>
</feature>
<comment type="subcellular location">
    <subcellularLocation>
        <location evidence="1">Cell membrane</location>
        <topology evidence="1">Multi-pass membrane protein</topology>
    </subcellularLocation>
</comment>
<evidence type="ECO:0000256" key="1">
    <source>
        <dbReference type="ARBA" id="ARBA00004651"/>
    </source>
</evidence>
<keyword evidence="4 5" id="KW-0472">Membrane</keyword>
<dbReference type="SUPFAM" id="SSF103473">
    <property type="entry name" value="MFS general substrate transporter"/>
    <property type="match status" value="1"/>
</dbReference>
<feature type="transmembrane region" description="Helical" evidence="5">
    <location>
        <begin position="228"/>
        <end position="247"/>
    </location>
</feature>
<feature type="transmembrane region" description="Helical" evidence="5">
    <location>
        <begin position="198"/>
        <end position="216"/>
    </location>
</feature>
<dbReference type="PRINTS" id="PR01036">
    <property type="entry name" value="TCRTETB"/>
</dbReference>
<dbReference type="CDD" id="cd17321">
    <property type="entry name" value="MFS_MMR_MDR_like"/>
    <property type="match status" value="1"/>
</dbReference>
<feature type="transmembrane region" description="Helical" evidence="5">
    <location>
        <begin position="298"/>
        <end position="320"/>
    </location>
</feature>
<comment type="caution">
    <text evidence="7">The sequence shown here is derived from an EMBL/GenBank/DDBJ whole genome shotgun (WGS) entry which is preliminary data.</text>
</comment>
<keyword evidence="3 5" id="KW-1133">Transmembrane helix</keyword>
<dbReference type="PANTHER" id="PTHR42718:SF39">
    <property type="entry name" value="ACTINORHODIN TRANSPORTER-RELATED"/>
    <property type="match status" value="1"/>
</dbReference>
<dbReference type="InterPro" id="IPR020846">
    <property type="entry name" value="MFS_dom"/>
</dbReference>
<evidence type="ECO:0000256" key="2">
    <source>
        <dbReference type="ARBA" id="ARBA00022692"/>
    </source>
</evidence>
<dbReference type="PANTHER" id="PTHR42718">
    <property type="entry name" value="MAJOR FACILITATOR SUPERFAMILY MULTIDRUG TRANSPORTER MFSC"/>
    <property type="match status" value="1"/>
</dbReference>
<dbReference type="EMBL" id="JAFBBU010000001">
    <property type="protein sequence ID" value="MBM7473058.1"/>
    <property type="molecule type" value="Genomic_DNA"/>
</dbReference>
<evidence type="ECO:0000256" key="5">
    <source>
        <dbReference type="SAM" id="Phobius"/>
    </source>
</evidence>
<dbReference type="RefSeq" id="WP_205110233.1">
    <property type="nucleotide sequence ID" value="NZ_BAAAHT010000009.1"/>
</dbReference>
<feature type="transmembrane region" description="Helical" evidence="5">
    <location>
        <begin position="73"/>
        <end position="92"/>
    </location>
</feature>
<dbReference type="InterPro" id="IPR011701">
    <property type="entry name" value="MFS"/>
</dbReference>
<feature type="transmembrane region" description="Helical" evidence="5">
    <location>
        <begin position="332"/>
        <end position="351"/>
    </location>
</feature>
<feature type="transmembrane region" description="Helical" evidence="5">
    <location>
        <begin position="399"/>
        <end position="424"/>
    </location>
</feature>
<keyword evidence="8" id="KW-1185">Reference proteome</keyword>
<evidence type="ECO:0000256" key="4">
    <source>
        <dbReference type="ARBA" id="ARBA00023136"/>
    </source>
</evidence>
<feature type="transmembrane region" description="Helical" evidence="5">
    <location>
        <begin position="43"/>
        <end position="61"/>
    </location>
</feature>
<evidence type="ECO:0000256" key="3">
    <source>
        <dbReference type="ARBA" id="ARBA00022989"/>
    </source>
</evidence>
<feature type="transmembrane region" description="Helical" evidence="5">
    <location>
        <begin position="98"/>
        <end position="119"/>
    </location>
</feature>
<name>A0ABS2L7H8_9MICO</name>
<dbReference type="Proteomes" id="UP000776164">
    <property type="component" value="Unassembled WGS sequence"/>
</dbReference>
<protein>
    <submittedName>
        <fullName evidence="7">EmrB/QacA subfamily drug resistance transporter</fullName>
    </submittedName>
</protein>
<feature type="transmembrane region" description="Helical" evidence="5">
    <location>
        <begin position="267"/>
        <end position="292"/>
    </location>
</feature>
<dbReference type="Gene3D" id="1.20.1250.20">
    <property type="entry name" value="MFS general substrate transporter like domains"/>
    <property type="match status" value="1"/>
</dbReference>
<feature type="transmembrane region" description="Helical" evidence="5">
    <location>
        <begin position="436"/>
        <end position="458"/>
    </location>
</feature>
<dbReference type="InterPro" id="IPR036259">
    <property type="entry name" value="MFS_trans_sf"/>
</dbReference>
<dbReference type="Gene3D" id="1.20.1720.10">
    <property type="entry name" value="Multidrug resistance protein D"/>
    <property type="match status" value="1"/>
</dbReference>
<evidence type="ECO:0000259" key="6">
    <source>
        <dbReference type="PROSITE" id="PS50850"/>
    </source>
</evidence>
<organism evidence="7 8">
    <name type="scientific">Subtercola frigoramans</name>
    <dbReference type="NCBI Taxonomy" id="120298"/>
    <lineage>
        <taxon>Bacteria</taxon>
        <taxon>Bacillati</taxon>
        <taxon>Actinomycetota</taxon>
        <taxon>Actinomycetes</taxon>
        <taxon>Micrococcales</taxon>
        <taxon>Microbacteriaceae</taxon>
        <taxon>Subtercola</taxon>
    </lineage>
</organism>